<proteinExistence type="predicted"/>
<evidence type="ECO:0000313" key="1">
    <source>
        <dbReference type="EMBL" id="BBI32907.1"/>
    </source>
</evidence>
<evidence type="ECO:0000313" key="2">
    <source>
        <dbReference type="Proteomes" id="UP000289856"/>
    </source>
</evidence>
<keyword evidence="2" id="KW-1185">Reference proteome</keyword>
<gene>
    <name evidence="1" type="ORF">KCTCHS21_23060</name>
</gene>
<dbReference type="AlphaFoldDB" id="A0A3T1D485"/>
<dbReference type="EMBL" id="AP019400">
    <property type="protein sequence ID" value="BBI32907.1"/>
    <property type="molecule type" value="Genomic_DNA"/>
</dbReference>
<dbReference type="GO" id="GO:0008270">
    <property type="term" value="F:zinc ion binding"/>
    <property type="evidence" value="ECO:0007669"/>
    <property type="project" value="UniProtKB-KW"/>
</dbReference>
<organism evidence="1 2">
    <name type="scientific">Cohnella abietis</name>
    <dbReference type="NCBI Taxonomy" id="2507935"/>
    <lineage>
        <taxon>Bacteria</taxon>
        <taxon>Bacillati</taxon>
        <taxon>Bacillota</taxon>
        <taxon>Bacilli</taxon>
        <taxon>Bacillales</taxon>
        <taxon>Paenibacillaceae</taxon>
        <taxon>Cohnella</taxon>
    </lineage>
</organism>
<sequence length="303" mass="34479">MKNNTKLELIPDWAKLPESVTLGYTHGVATDSKDRVFVFNMSEHAIAIFDQDGEFLTSWGQAFAEGAHGMHLQQEDDGQEYVYLTDIARNLVAKYTLDGEEILTIGVPPVSGLYPTSEHYKPTDIDVAPNGDIYVVDGYGQYAIHRYDSKGNWLQCWGGKADTKHIFYEPHGIYIDTRPTEPLLYVADRRHQRFVSYRLDGTFVQDYHGDFLLPCDLVAFGDDGFIIPDLNGRITVTDGSFQNAVHTGENPLIWEDSRWPNIPPSEWTKDRFNSPHALCVTRDNHVLVVEWVLNGRITKWKIT</sequence>
<dbReference type="Gene3D" id="2.120.10.30">
    <property type="entry name" value="TolB, C-terminal domain"/>
    <property type="match status" value="1"/>
</dbReference>
<dbReference type="InterPro" id="IPR011042">
    <property type="entry name" value="6-blade_b-propeller_TolB-like"/>
</dbReference>
<evidence type="ECO:0008006" key="3">
    <source>
        <dbReference type="Google" id="ProtNLM"/>
    </source>
</evidence>
<dbReference type="InterPro" id="IPR050952">
    <property type="entry name" value="TRIM-NHL_E3_ligases"/>
</dbReference>
<reference evidence="1 2" key="1">
    <citation type="submission" date="2019-01" db="EMBL/GenBank/DDBJ databases">
        <title>Complete genome sequence of Cohnella hallensis HS21 isolated from Korean fir (Abies koreana) rhizospheric soil.</title>
        <authorList>
            <person name="Jiang L."/>
            <person name="Kang S.W."/>
            <person name="Kim S."/>
            <person name="Jung J."/>
            <person name="Kim C.Y."/>
            <person name="Kim D.H."/>
            <person name="Kim S.W."/>
            <person name="Lee J."/>
        </authorList>
    </citation>
    <scope>NUCLEOTIDE SEQUENCE [LARGE SCALE GENOMIC DNA]</scope>
    <source>
        <strain evidence="1 2">HS21</strain>
    </source>
</reference>
<accession>A0A3T1D485</accession>
<dbReference type="PANTHER" id="PTHR24104:SF25">
    <property type="entry name" value="PROTEIN LIN-41"/>
    <property type="match status" value="1"/>
</dbReference>
<protein>
    <recommendedName>
        <fullName evidence="3">Peptidylglycine monooxygenase</fullName>
    </recommendedName>
</protein>
<dbReference type="Proteomes" id="UP000289856">
    <property type="component" value="Chromosome"/>
</dbReference>
<dbReference type="KEGG" id="cohn:KCTCHS21_23060"/>
<dbReference type="PANTHER" id="PTHR24104">
    <property type="entry name" value="E3 UBIQUITIN-PROTEIN LIGASE NHLRC1-RELATED"/>
    <property type="match status" value="1"/>
</dbReference>
<name>A0A3T1D485_9BACL</name>
<dbReference type="SUPFAM" id="SSF101898">
    <property type="entry name" value="NHL repeat"/>
    <property type="match status" value="1"/>
</dbReference>